<gene>
    <name evidence="1" type="ORF">A3Q56_05407</name>
</gene>
<dbReference type="AlphaFoldDB" id="A0A177AY10"/>
<reference evidence="1 2" key="1">
    <citation type="submission" date="2016-04" db="EMBL/GenBank/DDBJ databases">
        <title>The genome of Intoshia linei affirms orthonectids as highly simplified spiralians.</title>
        <authorList>
            <person name="Mikhailov K.V."/>
            <person name="Slusarev G.S."/>
            <person name="Nikitin M.A."/>
            <person name="Logacheva M.D."/>
            <person name="Penin A."/>
            <person name="Aleoshin V."/>
            <person name="Panchin Y.V."/>
        </authorList>
    </citation>
    <scope>NUCLEOTIDE SEQUENCE [LARGE SCALE GENOMIC DNA]</scope>
    <source>
        <strain evidence="1">Intl2013</strain>
        <tissue evidence="1">Whole animal</tissue>
    </source>
</reference>
<evidence type="ECO:0000313" key="2">
    <source>
        <dbReference type="Proteomes" id="UP000078046"/>
    </source>
</evidence>
<evidence type="ECO:0008006" key="3">
    <source>
        <dbReference type="Google" id="ProtNLM"/>
    </source>
</evidence>
<protein>
    <recommendedName>
        <fullName evidence="3">PiggyBac transposable element-derived protein domain-containing protein</fullName>
    </recommendedName>
</protein>
<evidence type="ECO:0000313" key="1">
    <source>
        <dbReference type="EMBL" id="OAF66866.1"/>
    </source>
</evidence>
<proteinExistence type="predicted"/>
<dbReference type="EMBL" id="LWCA01000808">
    <property type="protein sequence ID" value="OAF66866.1"/>
    <property type="molecule type" value="Genomic_DNA"/>
</dbReference>
<keyword evidence="2" id="KW-1185">Reference proteome</keyword>
<accession>A0A177AY10</accession>
<dbReference type="Proteomes" id="UP000078046">
    <property type="component" value="Unassembled WGS sequence"/>
</dbReference>
<comment type="caution">
    <text evidence="1">The sequence shown here is derived from an EMBL/GenBank/DDBJ whole genome shotgun (WGS) entry which is preliminary data.</text>
</comment>
<organism evidence="1 2">
    <name type="scientific">Intoshia linei</name>
    <dbReference type="NCBI Taxonomy" id="1819745"/>
    <lineage>
        <taxon>Eukaryota</taxon>
        <taxon>Metazoa</taxon>
        <taxon>Spiralia</taxon>
        <taxon>Lophotrochozoa</taxon>
        <taxon>Mesozoa</taxon>
        <taxon>Orthonectida</taxon>
        <taxon>Rhopaluridae</taxon>
        <taxon>Intoshia</taxon>
    </lineage>
</organism>
<dbReference type="OrthoDB" id="10049986at2759"/>
<name>A0A177AY10_9BILA</name>
<sequence>MIMKEDFDTSSGSECDSEHLIESGAGGVDILDDLCNEYNTKRKTRRWPHCLFQGIFWL</sequence>